<feature type="region of interest" description="Disordered" evidence="1">
    <location>
        <begin position="55"/>
        <end position="115"/>
    </location>
</feature>
<name>A0A7R9EFN9_9NEOP</name>
<feature type="compositionally biased region" description="Basic residues" evidence="1">
    <location>
        <begin position="74"/>
        <end position="84"/>
    </location>
</feature>
<dbReference type="EMBL" id="OB795404">
    <property type="protein sequence ID" value="CAD7432194.1"/>
    <property type="molecule type" value="Genomic_DNA"/>
</dbReference>
<reference evidence="2" key="1">
    <citation type="submission" date="2020-11" db="EMBL/GenBank/DDBJ databases">
        <authorList>
            <person name="Tran Van P."/>
        </authorList>
    </citation>
    <scope>NUCLEOTIDE SEQUENCE</scope>
</reference>
<organism evidence="2">
    <name type="scientific">Timema monikensis</name>
    <dbReference type="NCBI Taxonomy" id="170555"/>
    <lineage>
        <taxon>Eukaryota</taxon>
        <taxon>Metazoa</taxon>
        <taxon>Ecdysozoa</taxon>
        <taxon>Arthropoda</taxon>
        <taxon>Hexapoda</taxon>
        <taxon>Insecta</taxon>
        <taxon>Pterygota</taxon>
        <taxon>Neoptera</taxon>
        <taxon>Polyneoptera</taxon>
        <taxon>Phasmatodea</taxon>
        <taxon>Timematodea</taxon>
        <taxon>Timematoidea</taxon>
        <taxon>Timematidae</taxon>
        <taxon>Timema</taxon>
    </lineage>
</organism>
<protein>
    <submittedName>
        <fullName evidence="2">Uncharacterized protein</fullName>
    </submittedName>
</protein>
<gene>
    <name evidence="2" type="ORF">TMSB3V08_LOCUS8907</name>
</gene>
<proteinExistence type="predicted"/>
<sequence>MQNRISVYEFLRAISYKFNTVPCATVSSEVNENLASLTSEDLPDLDLIDIQETQPEDDTPAIPLNLVRTQRTARQTRRGHRAGRGRSGPSNYQQRERFHPYNGTKRGNEVISTSSSSSSEALASYRWRPGGVVTPLDTLGGGQVCRGNFRRHLKRAFDKLWWHSLFNRFRDIRSLKNLNRSLRDYCRNRYATLRCPGKKVEKMLTMGCPRGRKRGALYWLEKGDISKVEQLTRRGIAIANGISITIQEEWQREGEMREGINERKETSSAQVGENGSSGVLKIALIAFNFRRTGNSSSQARRFLLGGRGLNHSRSEGSGPTLSVRWVFLSACVSKASGKWARSTGRWSTIIIPGVAVQSTDPTLNYRAFATSEAGSNLRVS</sequence>
<dbReference type="AlphaFoldDB" id="A0A7R9EFN9"/>
<accession>A0A7R9EFN9</accession>
<evidence type="ECO:0000313" key="2">
    <source>
        <dbReference type="EMBL" id="CAD7432194.1"/>
    </source>
</evidence>
<evidence type="ECO:0000256" key="1">
    <source>
        <dbReference type="SAM" id="MobiDB-lite"/>
    </source>
</evidence>